<evidence type="ECO:0008006" key="5">
    <source>
        <dbReference type="Google" id="ProtNLM"/>
    </source>
</evidence>
<accession>A0A1I4RNK9</accession>
<evidence type="ECO:0000256" key="1">
    <source>
        <dbReference type="SAM" id="MobiDB-lite"/>
    </source>
</evidence>
<feature type="signal peptide" evidence="2">
    <location>
        <begin position="1"/>
        <end position="22"/>
    </location>
</feature>
<name>A0A1I4RNK9_9GAMM</name>
<keyword evidence="2" id="KW-0732">Signal</keyword>
<protein>
    <recommendedName>
        <fullName evidence="5">Polysaccharide lyase</fullName>
    </recommendedName>
</protein>
<organism evidence="3 4">
    <name type="scientific">Marinobacter zhejiangensis</name>
    <dbReference type="NCBI Taxonomy" id="488535"/>
    <lineage>
        <taxon>Bacteria</taxon>
        <taxon>Pseudomonadati</taxon>
        <taxon>Pseudomonadota</taxon>
        <taxon>Gammaproteobacteria</taxon>
        <taxon>Pseudomonadales</taxon>
        <taxon>Marinobacteraceae</taxon>
        <taxon>Marinobacter</taxon>
    </lineage>
</organism>
<dbReference type="STRING" id="488535.SAMN04487963_2852"/>
<sequence length="298" mass="32582">MRKSFKVSYLAALFLIFSASDALGWTRSVDFNNGVVGQSTQRGGDFDDAGGGTLYSDEVTLDGSLSAKMSIAEGAEGFGSWGGILNFPGNLTAGDKVWVQFYIYIPSNFYIYTPGNGSLKFVRIRTNTSSGENGGYNDFQIIDDNSGVDAVYRYIKEGVWDIGWLYIANANQRNTLLPRDKWLKLELEFSFGTVPVTEGGNSFVRLWLDDKMVWNGENAQTLSNNSDVANALYLFTYWNGRAPKSQSLYVDNIVMTSDTPPNVDSNGYRFIGGGLTGGGTGPGNELSPPDSIRDLTIE</sequence>
<proteinExistence type="predicted"/>
<evidence type="ECO:0000313" key="3">
    <source>
        <dbReference type="EMBL" id="SFM53570.1"/>
    </source>
</evidence>
<dbReference type="AlphaFoldDB" id="A0A1I4RNK9"/>
<feature type="region of interest" description="Disordered" evidence="1">
    <location>
        <begin position="277"/>
        <end position="298"/>
    </location>
</feature>
<dbReference type="OrthoDB" id="5735905at2"/>
<dbReference type="Gene3D" id="2.60.120.200">
    <property type="match status" value="1"/>
</dbReference>
<dbReference type="RefSeq" id="WP_092023728.1">
    <property type="nucleotide sequence ID" value="NZ_FOUE01000004.1"/>
</dbReference>
<keyword evidence="4" id="KW-1185">Reference proteome</keyword>
<dbReference type="Proteomes" id="UP000198519">
    <property type="component" value="Unassembled WGS sequence"/>
</dbReference>
<feature type="chain" id="PRO_5011481889" description="Polysaccharide lyase" evidence="2">
    <location>
        <begin position="23"/>
        <end position="298"/>
    </location>
</feature>
<evidence type="ECO:0000313" key="4">
    <source>
        <dbReference type="Proteomes" id="UP000198519"/>
    </source>
</evidence>
<reference evidence="4" key="1">
    <citation type="submission" date="2016-10" db="EMBL/GenBank/DDBJ databases">
        <authorList>
            <person name="Varghese N."/>
            <person name="Submissions S."/>
        </authorList>
    </citation>
    <scope>NUCLEOTIDE SEQUENCE [LARGE SCALE GENOMIC DNA]</scope>
    <source>
        <strain evidence="4">CGMCC 1.7061</strain>
    </source>
</reference>
<dbReference type="EMBL" id="FOUE01000004">
    <property type="protein sequence ID" value="SFM53570.1"/>
    <property type="molecule type" value="Genomic_DNA"/>
</dbReference>
<evidence type="ECO:0000256" key="2">
    <source>
        <dbReference type="SAM" id="SignalP"/>
    </source>
</evidence>
<gene>
    <name evidence="3" type="ORF">SAMN04487963_2852</name>
</gene>